<dbReference type="eggNOG" id="COG4974">
    <property type="taxonomic scope" value="Bacteria"/>
</dbReference>
<keyword evidence="4" id="KW-0233">DNA recombination</keyword>
<dbReference type="PROSITE" id="PS51900">
    <property type="entry name" value="CB"/>
    <property type="match status" value="1"/>
</dbReference>
<gene>
    <name evidence="8" type="ordered locus">DEFDS_P066</name>
</gene>
<dbReference type="InterPro" id="IPR050090">
    <property type="entry name" value="Tyrosine_recombinase_XerCD"/>
</dbReference>
<dbReference type="SUPFAM" id="SSF56349">
    <property type="entry name" value="DNA breaking-rejoining enzymes"/>
    <property type="match status" value="1"/>
</dbReference>
<accession>D3PEP8</accession>
<evidence type="ECO:0000256" key="4">
    <source>
        <dbReference type="ARBA" id="ARBA00023172"/>
    </source>
</evidence>
<comment type="similarity">
    <text evidence="1">Belongs to the 'phage' integrase family.</text>
</comment>
<geneLocation type="plasmid" evidence="8 9">
    <name>megaplasmid pDF308</name>
</geneLocation>
<dbReference type="KEGG" id="ddf:DEFDS_P066"/>
<dbReference type="GO" id="GO:0006310">
    <property type="term" value="P:DNA recombination"/>
    <property type="evidence" value="ECO:0007669"/>
    <property type="project" value="UniProtKB-KW"/>
</dbReference>
<dbReference type="AlphaFoldDB" id="D3PEP8"/>
<reference evidence="8 9" key="1">
    <citation type="journal article" date="2010" name="DNA Res.">
        <title>Bacterial lifestyle in a deep-sea hydrothermal vent chimney revealed by the genome sequence of the thermophilic bacterium Deferribacter desulfuricans SSM1.</title>
        <authorList>
            <person name="Takaki Y."/>
            <person name="Shimamura S."/>
            <person name="Nakagawa S."/>
            <person name="Fukuhara Y."/>
            <person name="Horikawa H."/>
            <person name="Ankai A."/>
            <person name="Harada T."/>
            <person name="Hosoyama A."/>
            <person name="Oguchi A."/>
            <person name="Fukui S."/>
            <person name="Fujita N."/>
            <person name="Takami H."/>
            <person name="Takai K."/>
        </authorList>
    </citation>
    <scope>NUCLEOTIDE SEQUENCE [LARGE SCALE GENOMIC DNA]</scope>
    <source>
        <strain evidence="9">DSM 14783 / JCM 11476 / NBRC 101012 / SSM1</strain>
        <plasmid evidence="9">Plasmid megaplasmid pDF308</plasmid>
    </source>
</reference>
<dbReference type="InterPro" id="IPR010998">
    <property type="entry name" value="Integrase_recombinase_N"/>
</dbReference>
<evidence type="ECO:0000256" key="2">
    <source>
        <dbReference type="ARBA" id="ARBA00022908"/>
    </source>
</evidence>
<dbReference type="InterPro" id="IPR002104">
    <property type="entry name" value="Integrase_catalytic"/>
</dbReference>
<dbReference type="GO" id="GO:0015074">
    <property type="term" value="P:DNA integration"/>
    <property type="evidence" value="ECO:0007669"/>
    <property type="project" value="UniProtKB-KW"/>
</dbReference>
<dbReference type="PANTHER" id="PTHR30349:SF64">
    <property type="entry name" value="PROPHAGE INTEGRASE INTD-RELATED"/>
    <property type="match status" value="1"/>
</dbReference>
<organism evidence="8 9">
    <name type="scientific">Deferribacter desulfuricans (strain DSM 14783 / JCM 11476 / NBRC 101012 / SSM1)</name>
    <dbReference type="NCBI Taxonomy" id="639282"/>
    <lineage>
        <taxon>Bacteria</taxon>
        <taxon>Pseudomonadati</taxon>
        <taxon>Deferribacterota</taxon>
        <taxon>Deferribacteres</taxon>
        <taxon>Deferribacterales</taxon>
        <taxon>Deferribacteraceae</taxon>
        <taxon>Deferribacter</taxon>
    </lineage>
</organism>
<dbReference type="PROSITE" id="PS51898">
    <property type="entry name" value="TYR_RECOMBINASE"/>
    <property type="match status" value="1"/>
</dbReference>
<dbReference type="Gene3D" id="1.10.443.10">
    <property type="entry name" value="Intergrase catalytic core"/>
    <property type="match status" value="1"/>
</dbReference>
<dbReference type="OrthoDB" id="5361318at2"/>
<dbReference type="CDD" id="cd00397">
    <property type="entry name" value="DNA_BRE_C"/>
    <property type="match status" value="1"/>
</dbReference>
<feature type="domain" description="Core-binding (CB)" evidence="7">
    <location>
        <begin position="13"/>
        <end position="103"/>
    </location>
</feature>
<dbReference type="RefSeq" id="WP_013008927.1">
    <property type="nucleotide sequence ID" value="NC_013940.1"/>
</dbReference>
<proteinExistence type="inferred from homology"/>
<evidence type="ECO:0000259" key="7">
    <source>
        <dbReference type="PROSITE" id="PS51900"/>
    </source>
</evidence>
<feature type="domain" description="Tyr recombinase" evidence="6">
    <location>
        <begin position="126"/>
        <end position="314"/>
    </location>
</feature>
<evidence type="ECO:0000259" key="6">
    <source>
        <dbReference type="PROSITE" id="PS51898"/>
    </source>
</evidence>
<dbReference type="InterPro" id="IPR011010">
    <property type="entry name" value="DNA_brk_join_enz"/>
</dbReference>
<evidence type="ECO:0000313" key="9">
    <source>
        <dbReference type="Proteomes" id="UP000001520"/>
    </source>
</evidence>
<evidence type="ECO:0000256" key="3">
    <source>
        <dbReference type="ARBA" id="ARBA00023125"/>
    </source>
</evidence>
<evidence type="ECO:0000313" key="8">
    <source>
        <dbReference type="EMBL" id="BAI81690.1"/>
    </source>
</evidence>
<keyword evidence="3 5" id="KW-0238">DNA-binding</keyword>
<dbReference type="EMBL" id="AP011530">
    <property type="protein sequence ID" value="BAI81690.1"/>
    <property type="molecule type" value="Genomic_DNA"/>
</dbReference>
<protein>
    <submittedName>
        <fullName evidence="8">Site-specific recombinase, phage integrase family</fullName>
    </submittedName>
</protein>
<keyword evidence="8" id="KW-0614">Plasmid</keyword>
<keyword evidence="2" id="KW-0229">DNA integration</keyword>
<dbReference type="GO" id="GO:0003677">
    <property type="term" value="F:DNA binding"/>
    <property type="evidence" value="ECO:0007669"/>
    <property type="project" value="UniProtKB-UniRule"/>
</dbReference>
<dbReference type="InterPro" id="IPR044068">
    <property type="entry name" value="CB"/>
</dbReference>
<evidence type="ECO:0000256" key="1">
    <source>
        <dbReference type="ARBA" id="ARBA00008857"/>
    </source>
</evidence>
<dbReference type="PANTHER" id="PTHR30349">
    <property type="entry name" value="PHAGE INTEGRASE-RELATED"/>
    <property type="match status" value="1"/>
</dbReference>
<dbReference type="Pfam" id="PF00589">
    <property type="entry name" value="Phage_integrase"/>
    <property type="match status" value="1"/>
</dbReference>
<evidence type="ECO:0000256" key="5">
    <source>
        <dbReference type="PROSITE-ProRule" id="PRU01248"/>
    </source>
</evidence>
<name>D3PEP8_DEFDS</name>
<dbReference type="Gene3D" id="1.10.150.130">
    <property type="match status" value="1"/>
</dbReference>
<keyword evidence="9" id="KW-1185">Reference proteome</keyword>
<dbReference type="Proteomes" id="UP000001520">
    <property type="component" value="Plasmid megaplasmid pDF308"/>
</dbReference>
<dbReference type="HOGENOM" id="CLU_027562_9_5_0"/>
<dbReference type="InterPro" id="IPR013762">
    <property type="entry name" value="Integrase-like_cat_sf"/>
</dbReference>
<sequence>MELEPLIKDNLVNDLIRWKKLFIEDLRVRNYSNNTIELYSKEIDYFIEYSRGYVDEMDINDINRPYIQGSLAYREEISIKDSISSNTKQIYIKALKQFFIFITENNREYKDYTTIFRKIKIVTQTKEKEYLTEQEISKLLNYLEVLKSRRESIVTFRNVFLIKLLLYSGLRISEALQLKFTDFEEIAINNTYYYQIKVKGKGQTESYAYVPKELIEDEYLYLSESYSNKHNNIFITRNGSILKRQDAYKIITNIYKKAGINKTGIHLLRHTFAMKLVNAGVDLLHIKELLRHKNVNSTLVYAKSTQQMVDESFKKSILNKD</sequence>